<dbReference type="HOGENOM" id="CLU_053947_2_0_10"/>
<dbReference type="GO" id="GO:0017057">
    <property type="term" value="F:6-phosphogluconolactonase activity"/>
    <property type="evidence" value="ECO:0007669"/>
    <property type="project" value="UniProtKB-UniRule"/>
</dbReference>
<comment type="similarity">
    <text evidence="4 7">Belongs to the glucosamine/galactosamine-6-phosphate isomerase family. 6-phosphogluconolactonase subfamily.</text>
</comment>
<dbReference type="InterPro" id="IPR006148">
    <property type="entry name" value="Glc/Gal-6P_isomerase"/>
</dbReference>
<comment type="function">
    <text evidence="2 7">Hydrolysis of 6-phosphogluconolactone to 6-phosphogluconate.</text>
</comment>
<evidence type="ECO:0000313" key="10">
    <source>
        <dbReference type="Proteomes" id="UP000002221"/>
    </source>
</evidence>
<dbReference type="KEGG" id="rmr:Rmar_2299"/>
<dbReference type="Proteomes" id="UP000002221">
    <property type="component" value="Chromosome"/>
</dbReference>
<dbReference type="Pfam" id="PF01182">
    <property type="entry name" value="Glucosamine_iso"/>
    <property type="match status" value="1"/>
</dbReference>
<dbReference type="EC" id="3.1.1.31" evidence="5 7"/>
<protein>
    <recommendedName>
        <fullName evidence="6 7">6-phosphogluconolactonase</fullName>
        <shortName evidence="7">6PGL</shortName>
        <ecNumber evidence="5 7">3.1.1.31</ecNumber>
    </recommendedName>
</protein>
<feature type="domain" description="Glucosamine/galactosamine-6-phosphate isomerase" evidence="8">
    <location>
        <begin position="16"/>
        <end position="201"/>
    </location>
</feature>
<dbReference type="CDD" id="cd01400">
    <property type="entry name" value="6PGL"/>
    <property type="match status" value="1"/>
</dbReference>
<evidence type="ECO:0000256" key="6">
    <source>
        <dbReference type="ARBA" id="ARBA00020337"/>
    </source>
</evidence>
<evidence type="ECO:0000256" key="2">
    <source>
        <dbReference type="ARBA" id="ARBA00002681"/>
    </source>
</evidence>
<keyword evidence="7" id="KW-0378">Hydrolase</keyword>
<dbReference type="PANTHER" id="PTHR11054">
    <property type="entry name" value="6-PHOSPHOGLUCONOLACTONASE"/>
    <property type="match status" value="1"/>
</dbReference>
<proteinExistence type="inferred from homology"/>
<evidence type="ECO:0000256" key="4">
    <source>
        <dbReference type="ARBA" id="ARBA00010662"/>
    </source>
</evidence>
<comment type="pathway">
    <text evidence="3 7">Carbohydrate degradation; pentose phosphate pathway; D-ribulose 5-phosphate from D-glucose 6-phosphate (oxidative stage): step 2/3.</text>
</comment>
<reference evidence="9 10" key="1">
    <citation type="journal article" date="2009" name="Stand. Genomic Sci.">
        <title>Complete genome sequence of Rhodothermus marinus type strain (R-10).</title>
        <authorList>
            <person name="Nolan M."/>
            <person name="Tindall B.J."/>
            <person name="Pomrenke H."/>
            <person name="Lapidus A."/>
            <person name="Copeland A."/>
            <person name="Glavina Del Rio T."/>
            <person name="Lucas S."/>
            <person name="Chen F."/>
            <person name="Tice H."/>
            <person name="Cheng J.F."/>
            <person name="Saunders E."/>
            <person name="Han C."/>
            <person name="Bruce D."/>
            <person name="Goodwin L."/>
            <person name="Chain P."/>
            <person name="Pitluck S."/>
            <person name="Ovchinikova G."/>
            <person name="Pati A."/>
            <person name="Ivanova N."/>
            <person name="Mavromatis K."/>
            <person name="Chen A."/>
            <person name="Palaniappan K."/>
            <person name="Land M."/>
            <person name="Hauser L."/>
            <person name="Chang Y.J."/>
            <person name="Jeffries C.D."/>
            <person name="Brettin T."/>
            <person name="Goker M."/>
            <person name="Bristow J."/>
            <person name="Eisen J.A."/>
            <person name="Markowitz V."/>
            <person name="Hugenholtz P."/>
            <person name="Kyrpides N.C."/>
            <person name="Klenk H.P."/>
            <person name="Detter J.C."/>
        </authorList>
    </citation>
    <scope>NUCLEOTIDE SEQUENCE [LARGE SCALE GENOMIC DNA]</scope>
    <source>
        <strain evidence="10">ATCC 43812 / DSM 4252 / R-10</strain>
    </source>
</reference>
<evidence type="ECO:0000256" key="3">
    <source>
        <dbReference type="ARBA" id="ARBA00004961"/>
    </source>
</evidence>
<evidence type="ECO:0000256" key="7">
    <source>
        <dbReference type="RuleBase" id="RU365095"/>
    </source>
</evidence>
<gene>
    <name evidence="7" type="primary">pgl</name>
    <name evidence="9" type="ordered locus">Rmar_2299</name>
</gene>
<evidence type="ECO:0000259" key="8">
    <source>
        <dbReference type="Pfam" id="PF01182"/>
    </source>
</evidence>
<dbReference type="InterPro" id="IPR039104">
    <property type="entry name" value="6PGL"/>
</dbReference>
<dbReference type="GO" id="GO:0005975">
    <property type="term" value="P:carbohydrate metabolic process"/>
    <property type="evidence" value="ECO:0007669"/>
    <property type="project" value="UniProtKB-UniRule"/>
</dbReference>
<dbReference type="PANTHER" id="PTHR11054:SF0">
    <property type="entry name" value="6-PHOSPHOGLUCONOLACTONASE"/>
    <property type="match status" value="1"/>
</dbReference>
<dbReference type="STRING" id="518766.Rmar_2299"/>
<dbReference type="GO" id="GO:0006098">
    <property type="term" value="P:pentose-phosphate shunt"/>
    <property type="evidence" value="ECO:0007669"/>
    <property type="project" value="UniProtKB-UniPathway"/>
</dbReference>
<dbReference type="eggNOG" id="COG0363">
    <property type="taxonomic scope" value="Bacteria"/>
</dbReference>
<dbReference type="InterPro" id="IPR005900">
    <property type="entry name" value="6-phosphogluconolactonase_DevB"/>
</dbReference>
<dbReference type="InterPro" id="IPR037171">
    <property type="entry name" value="NagB/RpiA_transferase-like"/>
</dbReference>
<dbReference type="Gene3D" id="3.40.50.1360">
    <property type="match status" value="1"/>
</dbReference>
<organism evidence="9 10">
    <name type="scientific">Rhodothermus marinus (strain ATCC 43812 / DSM 4252 / R-10)</name>
    <name type="common">Rhodothermus obamensis</name>
    <dbReference type="NCBI Taxonomy" id="518766"/>
    <lineage>
        <taxon>Bacteria</taxon>
        <taxon>Pseudomonadati</taxon>
        <taxon>Rhodothermota</taxon>
        <taxon>Rhodothermia</taxon>
        <taxon>Rhodothermales</taxon>
        <taxon>Rhodothermaceae</taxon>
        <taxon>Rhodothermus</taxon>
    </lineage>
</organism>
<dbReference type="NCBIfam" id="TIGR01198">
    <property type="entry name" value="pgl"/>
    <property type="match status" value="1"/>
</dbReference>
<keyword evidence="10" id="KW-1185">Reference proteome</keyword>
<dbReference type="SUPFAM" id="SSF100950">
    <property type="entry name" value="NagB/RpiA/CoA transferase-like"/>
    <property type="match status" value="1"/>
</dbReference>
<dbReference type="OrthoDB" id="9810967at2"/>
<evidence type="ECO:0000256" key="5">
    <source>
        <dbReference type="ARBA" id="ARBA00013198"/>
    </source>
</evidence>
<dbReference type="EMBL" id="CP001807">
    <property type="protein sequence ID" value="ACY49178.1"/>
    <property type="molecule type" value="Genomic_DNA"/>
</dbReference>
<evidence type="ECO:0000313" key="9">
    <source>
        <dbReference type="EMBL" id="ACY49178.1"/>
    </source>
</evidence>
<dbReference type="AlphaFoldDB" id="D0MEF0"/>
<comment type="catalytic activity">
    <reaction evidence="1 7">
        <text>6-phospho-D-glucono-1,5-lactone + H2O = 6-phospho-D-gluconate + H(+)</text>
        <dbReference type="Rhea" id="RHEA:12556"/>
        <dbReference type="ChEBI" id="CHEBI:15377"/>
        <dbReference type="ChEBI" id="CHEBI:15378"/>
        <dbReference type="ChEBI" id="CHEBI:57955"/>
        <dbReference type="ChEBI" id="CHEBI:58759"/>
        <dbReference type="EC" id="3.1.1.31"/>
    </reaction>
</comment>
<accession>D0MEF0</accession>
<dbReference type="UniPathway" id="UPA00115">
    <property type="reaction ID" value="UER00409"/>
</dbReference>
<dbReference type="RefSeq" id="WP_012844788.1">
    <property type="nucleotide sequence ID" value="NC_013501.1"/>
</dbReference>
<evidence type="ECO:0000256" key="1">
    <source>
        <dbReference type="ARBA" id="ARBA00000832"/>
    </source>
</evidence>
<name>D0MEF0_RHOM4</name>
<sequence length="221" mass="23585">MNGPHLQLEVYPDAGAACRMAAQRLAQALAQGGTAALAGGNTPRPAYHLLAEMELPWPAITLVPTDERCVPPDHPERNDRMLAEALGDRGYRLVRLPAELGPEQGAREAEALVAPLVPFRVVLLGLGEDGHTASLFPGHPALEATGLVAPVRRAPKPPPERITLTLRALSQTETALLLVTGASKREALRRLLTGDDLPPRRLTVPTLTILADREAADAMEA</sequence>